<dbReference type="PANTHER" id="PTHR43377">
    <property type="entry name" value="BILIVERDIN REDUCTASE A"/>
    <property type="match status" value="1"/>
</dbReference>
<dbReference type="SUPFAM" id="SSF55347">
    <property type="entry name" value="Glyceraldehyde-3-phosphate dehydrogenase-like, C-terminal domain"/>
    <property type="match status" value="1"/>
</dbReference>
<evidence type="ECO:0000259" key="2">
    <source>
        <dbReference type="Pfam" id="PF22725"/>
    </source>
</evidence>
<evidence type="ECO:0000313" key="3">
    <source>
        <dbReference type="EMBL" id="KKR42693.1"/>
    </source>
</evidence>
<feature type="domain" description="Gfo/Idh/MocA-like oxidoreductase N-terminal" evidence="1">
    <location>
        <begin position="2"/>
        <end position="121"/>
    </location>
</feature>
<feature type="domain" description="GFO/IDH/MocA-like oxidoreductase" evidence="2">
    <location>
        <begin position="131"/>
        <end position="241"/>
    </location>
</feature>
<dbReference type="Gene3D" id="3.40.50.720">
    <property type="entry name" value="NAD(P)-binding Rossmann-like Domain"/>
    <property type="match status" value="1"/>
</dbReference>
<dbReference type="Pfam" id="PF22725">
    <property type="entry name" value="GFO_IDH_MocA_C3"/>
    <property type="match status" value="1"/>
</dbReference>
<dbReference type="Pfam" id="PF01408">
    <property type="entry name" value="GFO_IDH_MocA"/>
    <property type="match status" value="1"/>
</dbReference>
<dbReference type="AlphaFoldDB" id="A0A0G0QRD2"/>
<gene>
    <name evidence="3" type="ORF">UT77_C0001G0144</name>
</gene>
<dbReference type="InterPro" id="IPR000683">
    <property type="entry name" value="Gfo/Idh/MocA-like_OxRdtase_N"/>
</dbReference>
<dbReference type="InterPro" id="IPR051450">
    <property type="entry name" value="Gfo/Idh/MocA_Oxidoreductases"/>
</dbReference>
<evidence type="ECO:0000313" key="4">
    <source>
        <dbReference type="Proteomes" id="UP000034881"/>
    </source>
</evidence>
<dbReference type="InterPro" id="IPR055170">
    <property type="entry name" value="GFO_IDH_MocA-like_dom"/>
</dbReference>
<dbReference type="Gene3D" id="3.30.360.10">
    <property type="entry name" value="Dihydrodipicolinate Reductase, domain 2"/>
    <property type="match status" value="1"/>
</dbReference>
<organism evidence="3 4">
    <name type="scientific">Candidatus Daviesbacteria bacterium GW2011_GWC2_40_12</name>
    <dbReference type="NCBI Taxonomy" id="1618431"/>
    <lineage>
        <taxon>Bacteria</taxon>
        <taxon>Candidatus Daviesiibacteriota</taxon>
    </lineage>
</organism>
<dbReference type="GO" id="GO:0000166">
    <property type="term" value="F:nucleotide binding"/>
    <property type="evidence" value="ECO:0007669"/>
    <property type="project" value="InterPro"/>
</dbReference>
<name>A0A0G0QRD2_9BACT</name>
<proteinExistence type="predicted"/>
<accession>A0A0G0QRD2</accession>
<dbReference type="Proteomes" id="UP000034881">
    <property type="component" value="Unassembled WGS sequence"/>
</dbReference>
<dbReference type="InterPro" id="IPR036291">
    <property type="entry name" value="NAD(P)-bd_dom_sf"/>
</dbReference>
<dbReference type="EMBL" id="LBYB01000001">
    <property type="protein sequence ID" value="KKR42693.1"/>
    <property type="molecule type" value="Genomic_DNA"/>
</dbReference>
<comment type="caution">
    <text evidence="3">The sequence shown here is derived from an EMBL/GenBank/DDBJ whole genome shotgun (WGS) entry which is preliminary data.</text>
</comment>
<dbReference type="SUPFAM" id="SSF51735">
    <property type="entry name" value="NAD(P)-binding Rossmann-fold domains"/>
    <property type="match status" value="1"/>
</dbReference>
<dbReference type="PANTHER" id="PTHR43377:SF6">
    <property type="entry name" value="GFO_IDH_MOCA-LIKE OXIDOREDUCTASE N-TERMINAL DOMAIN-CONTAINING PROTEIN"/>
    <property type="match status" value="1"/>
</dbReference>
<reference evidence="3 4" key="1">
    <citation type="journal article" date="2015" name="Nature">
        <title>rRNA introns, odd ribosomes, and small enigmatic genomes across a large radiation of phyla.</title>
        <authorList>
            <person name="Brown C.T."/>
            <person name="Hug L.A."/>
            <person name="Thomas B.C."/>
            <person name="Sharon I."/>
            <person name="Castelle C.J."/>
            <person name="Singh A."/>
            <person name="Wilkins M.J."/>
            <person name="Williams K.H."/>
            <person name="Banfield J.F."/>
        </authorList>
    </citation>
    <scope>NUCLEOTIDE SEQUENCE [LARGE SCALE GENOMIC DNA]</scope>
</reference>
<sequence length="326" mass="36996">MLKIALIGYGYWGPILLRNLLLHPKVKVEYICDLSLKQLKKAKTSYPNISLTQDIKEVLNNKDISCVVIAVPILEHFNISLQCLLAGKNILIEKPMTATVKDAQKLIKLATDKGVILCVDHPYIFSKPLEKIKSLINGNLLGKLYYYHSIRANLGKIDKSTNVFMDLAPHELSILDYLLNKEQPEEFFVTGSSHIFHKPKYTESGTVILRYKSGFVANIYLSWLSPVKIRNITIAGSKKMLLWDDNNLKNQLQIFHSSIEINKVDINLLKYKSGKVLTPKIEPSEPLYKVIDSFVQAVLSKKPALNDGTHGLRIVRILEKINNYLI</sequence>
<evidence type="ECO:0000259" key="1">
    <source>
        <dbReference type="Pfam" id="PF01408"/>
    </source>
</evidence>
<protein>
    <submittedName>
        <fullName evidence="3">Oxidoreductase domain protein</fullName>
    </submittedName>
</protein>